<dbReference type="GO" id="GO:0003677">
    <property type="term" value="F:DNA binding"/>
    <property type="evidence" value="ECO:0007669"/>
    <property type="project" value="UniProtKB-KW"/>
</dbReference>
<dbReference type="InterPro" id="IPR001845">
    <property type="entry name" value="HTH_ArsR_DNA-bd_dom"/>
</dbReference>
<dbReference type="PROSITE" id="PS50987">
    <property type="entry name" value="HTH_ARSR_2"/>
    <property type="match status" value="1"/>
</dbReference>
<dbReference type="Pfam" id="PF01022">
    <property type="entry name" value="HTH_5"/>
    <property type="match status" value="1"/>
</dbReference>
<evidence type="ECO:0000256" key="3">
    <source>
        <dbReference type="ARBA" id="ARBA00023163"/>
    </source>
</evidence>
<dbReference type="CDD" id="cd00090">
    <property type="entry name" value="HTH_ARSR"/>
    <property type="match status" value="1"/>
</dbReference>
<dbReference type="InterPro" id="IPR011991">
    <property type="entry name" value="ArsR-like_HTH"/>
</dbReference>
<dbReference type="PANTHER" id="PTHR43132">
    <property type="entry name" value="ARSENICAL RESISTANCE OPERON REPRESSOR ARSR-RELATED"/>
    <property type="match status" value="1"/>
</dbReference>
<dbReference type="GO" id="GO:0003700">
    <property type="term" value="F:DNA-binding transcription factor activity"/>
    <property type="evidence" value="ECO:0007669"/>
    <property type="project" value="InterPro"/>
</dbReference>
<dbReference type="PRINTS" id="PR00778">
    <property type="entry name" value="HTHARSR"/>
</dbReference>
<dbReference type="AlphaFoldDB" id="A0A1X7HMV3"/>
<name>A0A1X7HMV3_9PROT</name>
<evidence type="ECO:0000313" key="6">
    <source>
        <dbReference type="Proteomes" id="UP000192936"/>
    </source>
</evidence>
<dbReference type="STRING" id="286727.SAMN02982917_6502"/>
<keyword evidence="1" id="KW-0805">Transcription regulation</keyword>
<evidence type="ECO:0000256" key="1">
    <source>
        <dbReference type="ARBA" id="ARBA00023015"/>
    </source>
</evidence>
<proteinExistence type="predicted"/>
<sequence>MEFASTIFSALSDPTRLRAFVLMAREGELCVCELTHALDIAQPKASKHLATLREAGLVRVRRDAQWMLYAIADDLQPWARAVITAAVDALTEDAVHQADWARLRGMQGRPSRYRAA</sequence>
<dbReference type="SMART" id="SM00418">
    <property type="entry name" value="HTH_ARSR"/>
    <property type="match status" value="1"/>
</dbReference>
<evidence type="ECO:0000256" key="2">
    <source>
        <dbReference type="ARBA" id="ARBA00023125"/>
    </source>
</evidence>
<dbReference type="InterPro" id="IPR036388">
    <property type="entry name" value="WH-like_DNA-bd_sf"/>
</dbReference>
<organism evidence="5 6">
    <name type="scientific">Azospirillum oryzae</name>
    <dbReference type="NCBI Taxonomy" id="286727"/>
    <lineage>
        <taxon>Bacteria</taxon>
        <taxon>Pseudomonadati</taxon>
        <taxon>Pseudomonadota</taxon>
        <taxon>Alphaproteobacteria</taxon>
        <taxon>Rhodospirillales</taxon>
        <taxon>Azospirillaceae</taxon>
        <taxon>Azospirillum</taxon>
    </lineage>
</organism>
<dbReference type="OrthoDB" id="7210994at2"/>
<evidence type="ECO:0000259" key="4">
    <source>
        <dbReference type="PROSITE" id="PS50987"/>
    </source>
</evidence>
<accession>A0A1X7HMV3</accession>
<dbReference type="Proteomes" id="UP000192936">
    <property type="component" value="Unassembled WGS sequence"/>
</dbReference>
<dbReference type="RefSeq" id="WP_085091339.1">
    <property type="nucleotide sequence ID" value="NZ_FXAK01000009.1"/>
</dbReference>
<dbReference type="NCBIfam" id="NF033788">
    <property type="entry name" value="HTH_metalloreg"/>
    <property type="match status" value="1"/>
</dbReference>
<keyword evidence="3" id="KW-0804">Transcription</keyword>
<protein>
    <submittedName>
        <fullName evidence="5">Transcriptional regulator, ArsR family</fullName>
    </submittedName>
</protein>
<feature type="domain" description="HTH arsR-type" evidence="4">
    <location>
        <begin position="1"/>
        <end position="102"/>
    </location>
</feature>
<dbReference type="Gene3D" id="1.10.10.10">
    <property type="entry name" value="Winged helix-like DNA-binding domain superfamily/Winged helix DNA-binding domain"/>
    <property type="match status" value="1"/>
</dbReference>
<keyword evidence="2" id="KW-0238">DNA-binding</keyword>
<dbReference type="InterPro" id="IPR036390">
    <property type="entry name" value="WH_DNA-bd_sf"/>
</dbReference>
<gene>
    <name evidence="5" type="ORF">SAMN02982917_6502</name>
</gene>
<reference evidence="5 6" key="1">
    <citation type="submission" date="2017-04" db="EMBL/GenBank/DDBJ databases">
        <authorList>
            <person name="Afonso C.L."/>
            <person name="Miller P.J."/>
            <person name="Scott M.A."/>
            <person name="Spackman E."/>
            <person name="Goraichik I."/>
            <person name="Dimitrov K.M."/>
            <person name="Suarez D.L."/>
            <person name="Swayne D.E."/>
        </authorList>
    </citation>
    <scope>NUCLEOTIDE SEQUENCE [LARGE SCALE GENOMIC DNA]</scope>
    <source>
        <strain evidence="5 6">A2P</strain>
    </source>
</reference>
<dbReference type="SUPFAM" id="SSF46785">
    <property type="entry name" value="Winged helix' DNA-binding domain"/>
    <property type="match status" value="1"/>
</dbReference>
<dbReference type="InterPro" id="IPR051011">
    <property type="entry name" value="Metal_resp_trans_reg"/>
</dbReference>
<dbReference type="PANTHER" id="PTHR43132:SF2">
    <property type="entry name" value="ARSENICAL RESISTANCE OPERON REPRESSOR ARSR-RELATED"/>
    <property type="match status" value="1"/>
</dbReference>
<evidence type="ECO:0000313" key="5">
    <source>
        <dbReference type="EMBL" id="SMF88738.1"/>
    </source>
</evidence>
<dbReference type="EMBL" id="FXAK01000009">
    <property type="protein sequence ID" value="SMF88738.1"/>
    <property type="molecule type" value="Genomic_DNA"/>
</dbReference>